<dbReference type="EMBL" id="OB674471">
    <property type="protein sequence ID" value="CAD7235750.1"/>
    <property type="molecule type" value="Genomic_DNA"/>
</dbReference>
<feature type="compositionally biased region" description="Pro residues" evidence="1">
    <location>
        <begin position="178"/>
        <end position="188"/>
    </location>
</feature>
<dbReference type="AlphaFoldDB" id="A0A7R8WPK1"/>
<reference evidence="2" key="1">
    <citation type="submission" date="2020-11" db="EMBL/GenBank/DDBJ databases">
        <authorList>
            <person name="Tran Van P."/>
        </authorList>
    </citation>
    <scope>NUCLEOTIDE SEQUENCE</scope>
</reference>
<gene>
    <name evidence="2" type="ORF">CTOB1V02_LOCUS13565</name>
</gene>
<evidence type="ECO:0000256" key="1">
    <source>
        <dbReference type="SAM" id="MobiDB-lite"/>
    </source>
</evidence>
<feature type="non-terminal residue" evidence="2">
    <location>
        <position position="198"/>
    </location>
</feature>
<evidence type="ECO:0000313" key="2">
    <source>
        <dbReference type="EMBL" id="CAD7235750.1"/>
    </source>
</evidence>
<protein>
    <submittedName>
        <fullName evidence="2">Uncharacterized protein</fullName>
    </submittedName>
</protein>
<accession>A0A7R8WPK1</accession>
<feature type="region of interest" description="Disordered" evidence="1">
    <location>
        <begin position="148"/>
        <end position="198"/>
    </location>
</feature>
<name>A0A7R8WPK1_9CRUS</name>
<proteinExistence type="predicted"/>
<sequence>VFVFRKQHSTSKLSQRAVEALRNSVAASSCTRRQKNASPSTSSKLKQQLDFPAHVLPPGDQINMAALLERLARAHDEERREQTAYIGDLKKANTALLAALERTKKRNQSKLHRLEQRMAGILETHSMQLNLLRSQQGVDCQLQLRHQISSNPSGGHQGGPVTASFYGPIPHLSSPQPLVTPPSAPRPPRTNCSTATEL</sequence>
<organism evidence="2">
    <name type="scientific">Cyprideis torosa</name>
    <dbReference type="NCBI Taxonomy" id="163714"/>
    <lineage>
        <taxon>Eukaryota</taxon>
        <taxon>Metazoa</taxon>
        <taxon>Ecdysozoa</taxon>
        <taxon>Arthropoda</taxon>
        <taxon>Crustacea</taxon>
        <taxon>Oligostraca</taxon>
        <taxon>Ostracoda</taxon>
        <taxon>Podocopa</taxon>
        <taxon>Podocopida</taxon>
        <taxon>Cytherocopina</taxon>
        <taxon>Cytheroidea</taxon>
        <taxon>Cytherideidae</taxon>
        <taxon>Cyprideis</taxon>
    </lineage>
</organism>